<dbReference type="PANTHER" id="PTHR34295:SF1">
    <property type="entry name" value="BIOTIN TRANSPORTER BIOY"/>
    <property type="match status" value="1"/>
</dbReference>
<dbReference type="STRING" id="1120918.SAMN05216249_10822"/>
<gene>
    <name evidence="4" type="ORF">SAMN05216249_10822</name>
</gene>
<evidence type="ECO:0000256" key="3">
    <source>
        <dbReference type="SAM" id="Phobius"/>
    </source>
</evidence>
<protein>
    <recommendedName>
        <fullName evidence="2">Biotin transporter</fullName>
    </recommendedName>
</protein>
<feature type="transmembrane region" description="Helical" evidence="3">
    <location>
        <begin position="150"/>
        <end position="173"/>
    </location>
</feature>
<feature type="transmembrane region" description="Helical" evidence="3">
    <location>
        <begin position="35"/>
        <end position="53"/>
    </location>
</feature>
<feature type="transmembrane region" description="Helical" evidence="3">
    <location>
        <begin position="119"/>
        <end position="138"/>
    </location>
</feature>
<dbReference type="AlphaFoldDB" id="A0A1I0XY36"/>
<feature type="transmembrane region" description="Helical" evidence="3">
    <location>
        <begin position="90"/>
        <end position="107"/>
    </location>
</feature>
<sequence>MEKKKISTQSLVIMAMFAAVLAVSAYLSIPLPFPGAPHITMQNFMIILIALLFPIEQSVMIVAVWMLLGICGVPVFIGGKAGLAYLLQPWGGYTIVYILTAALIPLIKGKSYNRIRYTLSAVFGAIFIDIIGMLYLHFYPGSGYENWTLAITAGFLAFIPLDMCKCVVAAQIVPAFTRVMKMNDNIRESKSQTVN</sequence>
<proteinExistence type="inferred from homology"/>
<dbReference type="RefSeq" id="WP_242949087.1">
    <property type="nucleotide sequence ID" value="NZ_FOJY01000008.1"/>
</dbReference>
<organism evidence="4 5">
    <name type="scientific">Acetitomaculum ruminis DSM 5522</name>
    <dbReference type="NCBI Taxonomy" id="1120918"/>
    <lineage>
        <taxon>Bacteria</taxon>
        <taxon>Bacillati</taxon>
        <taxon>Bacillota</taxon>
        <taxon>Clostridia</taxon>
        <taxon>Lachnospirales</taxon>
        <taxon>Lachnospiraceae</taxon>
        <taxon>Acetitomaculum</taxon>
    </lineage>
</organism>
<keyword evidence="2" id="KW-1003">Cell membrane</keyword>
<evidence type="ECO:0000256" key="1">
    <source>
        <dbReference type="ARBA" id="ARBA00010692"/>
    </source>
</evidence>
<dbReference type="Pfam" id="PF02632">
    <property type="entry name" value="BioY"/>
    <property type="match status" value="1"/>
</dbReference>
<accession>A0A1I0XY36</accession>
<keyword evidence="3" id="KW-1133">Transmembrane helix</keyword>
<dbReference type="EMBL" id="FOJY01000008">
    <property type="protein sequence ID" value="SFB05935.1"/>
    <property type="molecule type" value="Genomic_DNA"/>
</dbReference>
<comment type="subcellular location">
    <subcellularLocation>
        <location evidence="2">Cell membrane</location>
        <topology evidence="2">Multi-pass membrane protein</topology>
    </subcellularLocation>
</comment>
<dbReference type="InterPro" id="IPR003784">
    <property type="entry name" value="BioY"/>
</dbReference>
<dbReference type="PIRSF" id="PIRSF016661">
    <property type="entry name" value="BioY"/>
    <property type="match status" value="1"/>
</dbReference>
<keyword evidence="5" id="KW-1185">Reference proteome</keyword>
<keyword evidence="2" id="KW-0813">Transport</keyword>
<feature type="transmembrane region" description="Helical" evidence="3">
    <location>
        <begin position="60"/>
        <end position="78"/>
    </location>
</feature>
<comment type="similarity">
    <text evidence="1 2">Belongs to the BioY family.</text>
</comment>
<evidence type="ECO:0000313" key="4">
    <source>
        <dbReference type="EMBL" id="SFB05935.1"/>
    </source>
</evidence>
<name>A0A1I0XY36_9FIRM</name>
<keyword evidence="3" id="KW-0812">Transmembrane</keyword>
<evidence type="ECO:0000313" key="5">
    <source>
        <dbReference type="Proteomes" id="UP000198838"/>
    </source>
</evidence>
<reference evidence="4 5" key="1">
    <citation type="submission" date="2016-10" db="EMBL/GenBank/DDBJ databases">
        <authorList>
            <person name="de Groot N.N."/>
        </authorList>
    </citation>
    <scope>NUCLEOTIDE SEQUENCE [LARGE SCALE GENOMIC DNA]</scope>
    <source>
        <strain evidence="4 5">DSM 5522</strain>
    </source>
</reference>
<evidence type="ECO:0000256" key="2">
    <source>
        <dbReference type="PIRNR" id="PIRNR016661"/>
    </source>
</evidence>
<feature type="transmembrane region" description="Helical" evidence="3">
    <location>
        <begin position="12"/>
        <end position="29"/>
    </location>
</feature>
<dbReference type="PANTHER" id="PTHR34295">
    <property type="entry name" value="BIOTIN TRANSPORTER BIOY"/>
    <property type="match status" value="1"/>
</dbReference>
<dbReference type="GO" id="GO:0005886">
    <property type="term" value="C:plasma membrane"/>
    <property type="evidence" value="ECO:0007669"/>
    <property type="project" value="UniProtKB-SubCell"/>
</dbReference>
<dbReference type="Proteomes" id="UP000198838">
    <property type="component" value="Unassembled WGS sequence"/>
</dbReference>
<dbReference type="Gene3D" id="1.10.1760.20">
    <property type="match status" value="1"/>
</dbReference>
<keyword evidence="2 3" id="KW-0472">Membrane</keyword>
<dbReference type="GO" id="GO:0015225">
    <property type="term" value="F:biotin transmembrane transporter activity"/>
    <property type="evidence" value="ECO:0007669"/>
    <property type="project" value="UniProtKB-UniRule"/>
</dbReference>